<dbReference type="AlphaFoldDB" id="A0AAF0YGE1"/>
<dbReference type="PANTHER" id="PTHR19854:SF1">
    <property type="entry name" value="GUANINE NUCLEOTIDE-BINDING PROTEIN SUBUNIT BETA-LIKE PROTEIN 1"/>
    <property type="match status" value="1"/>
</dbReference>
<feature type="region of interest" description="Disordered" evidence="5">
    <location>
        <begin position="347"/>
        <end position="387"/>
    </location>
</feature>
<evidence type="ECO:0000256" key="2">
    <source>
        <dbReference type="ARBA" id="ARBA00022737"/>
    </source>
</evidence>
<feature type="compositionally biased region" description="Acidic residues" evidence="5">
    <location>
        <begin position="352"/>
        <end position="373"/>
    </location>
</feature>
<dbReference type="InterPro" id="IPR015943">
    <property type="entry name" value="WD40/YVTN_repeat-like_dom_sf"/>
</dbReference>
<name>A0AAF0YGE1_9TREE</name>
<keyword evidence="2" id="KW-0677">Repeat</keyword>
<dbReference type="Gene3D" id="2.130.10.10">
    <property type="entry name" value="YVTN repeat-like/Quinoprotein amine dehydrogenase"/>
    <property type="match status" value="2"/>
</dbReference>
<evidence type="ECO:0000256" key="4">
    <source>
        <dbReference type="ARBA" id="ARBA00040563"/>
    </source>
</evidence>
<keyword evidence="1" id="KW-0853">WD repeat</keyword>
<reference evidence="6" key="1">
    <citation type="submission" date="2023-10" db="EMBL/GenBank/DDBJ databases">
        <authorList>
            <person name="Noh H."/>
        </authorList>
    </citation>
    <scope>NUCLEOTIDE SEQUENCE</scope>
    <source>
        <strain evidence="6">DUCC4014</strain>
    </source>
</reference>
<evidence type="ECO:0000313" key="7">
    <source>
        <dbReference type="Proteomes" id="UP000827549"/>
    </source>
</evidence>
<dbReference type="GeneID" id="87810063"/>
<dbReference type="InterPro" id="IPR036322">
    <property type="entry name" value="WD40_repeat_dom_sf"/>
</dbReference>
<gene>
    <name evidence="6" type="primary">asa1</name>
    <name evidence="6" type="ORF">LOC62_05G006888</name>
</gene>
<protein>
    <recommendedName>
        <fullName evidence="4">ASTRA-associated protein 1</fullName>
    </recommendedName>
</protein>
<dbReference type="Proteomes" id="UP000827549">
    <property type="component" value="Chromosome 5"/>
</dbReference>
<dbReference type="InterPro" id="IPR001680">
    <property type="entry name" value="WD40_rpt"/>
</dbReference>
<evidence type="ECO:0000313" key="6">
    <source>
        <dbReference type="EMBL" id="WOO83364.1"/>
    </source>
</evidence>
<organism evidence="6 7">
    <name type="scientific">Vanrija pseudolonga</name>
    <dbReference type="NCBI Taxonomy" id="143232"/>
    <lineage>
        <taxon>Eukaryota</taxon>
        <taxon>Fungi</taxon>
        <taxon>Dikarya</taxon>
        <taxon>Basidiomycota</taxon>
        <taxon>Agaricomycotina</taxon>
        <taxon>Tremellomycetes</taxon>
        <taxon>Trichosporonales</taxon>
        <taxon>Trichosporonaceae</taxon>
        <taxon>Vanrija</taxon>
    </lineage>
</organism>
<keyword evidence="7" id="KW-1185">Reference proteome</keyword>
<dbReference type="SUPFAM" id="SSF50978">
    <property type="entry name" value="WD40 repeat-like"/>
    <property type="match status" value="1"/>
</dbReference>
<dbReference type="PANTHER" id="PTHR19854">
    <property type="entry name" value="TRANSDUCIN BETA-LIKE 3"/>
    <property type="match status" value="1"/>
</dbReference>
<sequence length="413" mass="44010">MPSPPIPFHILRAHHAPISALHFTRGNTHLFAGDQDGVVSVTDLGARRVVASWEAHDKGVLSVGEWDGGVVSQGRDNKINFYARVPSGPRGQGAPAVVQTMPSNSLNFCRFSLVPLEKANEALLALPNLTDSELIDIYHVPSLKRLHSAINFVPRATGPDAPRSGLVMSLHLHVRGAEVFLATGYEDGRVEVWSCAVSAVETMWDGRKGVEKGEQLWKRLWEGKAHNEAVMAMAVDPAFTRAFTVSADHLLGRVDLSSMEEAHLTYAQIISGTADPPSSALATYAMNQIGHASLATSHDGRVVAVGGWDGRIRLFSAATFKPLGTLSYHRESVQALAFAQPAATTLPIEGASGDDNETVELGAESDSDDDDDNGGAGDAAGPRDRWLASGGKDRRIALWALMDFAAGASAAGR</sequence>
<dbReference type="RefSeq" id="XP_062629390.1">
    <property type="nucleotide sequence ID" value="XM_062773406.1"/>
</dbReference>
<dbReference type="SMART" id="SM00320">
    <property type="entry name" value="WD40"/>
    <property type="match status" value="6"/>
</dbReference>
<evidence type="ECO:0000256" key="5">
    <source>
        <dbReference type="SAM" id="MobiDB-lite"/>
    </source>
</evidence>
<accession>A0AAF0YGE1</accession>
<proteinExistence type="inferred from homology"/>
<evidence type="ECO:0000256" key="3">
    <source>
        <dbReference type="ARBA" id="ARBA00037931"/>
    </source>
</evidence>
<dbReference type="Pfam" id="PF00400">
    <property type="entry name" value="WD40"/>
    <property type="match status" value="2"/>
</dbReference>
<evidence type="ECO:0000256" key="1">
    <source>
        <dbReference type="ARBA" id="ARBA00022574"/>
    </source>
</evidence>
<dbReference type="EMBL" id="CP086718">
    <property type="protein sequence ID" value="WOO83364.1"/>
    <property type="molecule type" value="Genomic_DNA"/>
</dbReference>
<comment type="similarity">
    <text evidence="3">Belongs to the WD repeat ASA1 family.</text>
</comment>